<reference evidence="2 3" key="1">
    <citation type="journal article" date="2014" name="J. Biotechnol.">
        <title>Complete genome sequence of the actinobacterium Amycolatopsis japonica MG417-CF17(T) (=DSM 44213T) producing (S,S)-N,N'-ethylenediaminedisuccinic acid.</title>
        <authorList>
            <person name="Stegmann E."/>
            <person name="Albersmeier A."/>
            <person name="Spohn M."/>
            <person name="Gert H."/>
            <person name="Weber T."/>
            <person name="Wohlleben W."/>
            <person name="Kalinowski J."/>
            <person name="Ruckert C."/>
        </authorList>
    </citation>
    <scope>NUCLEOTIDE SEQUENCE [LARGE SCALE GENOMIC DNA]</scope>
    <source>
        <strain evidence="3">MG417-CF17 (DSM 44213)</strain>
    </source>
</reference>
<dbReference type="STRING" id="208439.AJAP_06360"/>
<dbReference type="AlphaFoldDB" id="A0A075UVD6"/>
<feature type="transmembrane region" description="Helical" evidence="1">
    <location>
        <begin position="52"/>
        <end position="72"/>
    </location>
</feature>
<dbReference type="InterPro" id="IPR045647">
    <property type="entry name" value="DUF6401"/>
</dbReference>
<keyword evidence="3" id="KW-1185">Reference proteome</keyword>
<dbReference type="eggNOG" id="ENOG5033NR2">
    <property type="taxonomic scope" value="Bacteria"/>
</dbReference>
<protein>
    <submittedName>
        <fullName evidence="2">Conserved putative membrane protein</fullName>
    </submittedName>
</protein>
<evidence type="ECO:0000313" key="3">
    <source>
        <dbReference type="Proteomes" id="UP000028492"/>
    </source>
</evidence>
<dbReference type="Proteomes" id="UP000028492">
    <property type="component" value="Chromosome"/>
</dbReference>
<sequence>MKDLVSSWVESSARSTLSRLHQQIGVAGLAAAAAVPALSAVFDQHSAAVRDILAVGVEGSAAVAGVVLLAGYTRGLLDEAKAKGWTFRAPADLTAWTTSDWLTARLVGVCSLAASMDDRRTQPTGNG</sequence>
<keyword evidence="1" id="KW-0812">Transmembrane</keyword>
<keyword evidence="1" id="KW-1133">Transmembrane helix</keyword>
<dbReference type="RefSeq" id="WP_038508993.1">
    <property type="nucleotide sequence ID" value="NZ_CP008953.1"/>
</dbReference>
<gene>
    <name evidence="2" type="ORF">AJAP_06360</name>
</gene>
<organism evidence="2 3">
    <name type="scientific">Amycolatopsis japonica</name>
    <dbReference type="NCBI Taxonomy" id="208439"/>
    <lineage>
        <taxon>Bacteria</taxon>
        <taxon>Bacillati</taxon>
        <taxon>Actinomycetota</taxon>
        <taxon>Actinomycetes</taxon>
        <taxon>Pseudonocardiales</taxon>
        <taxon>Pseudonocardiaceae</taxon>
        <taxon>Amycolatopsis</taxon>
        <taxon>Amycolatopsis japonica group</taxon>
    </lineage>
</organism>
<feature type="transmembrane region" description="Helical" evidence="1">
    <location>
        <begin position="20"/>
        <end position="40"/>
    </location>
</feature>
<dbReference type="EMBL" id="CP008953">
    <property type="protein sequence ID" value="AIG74190.1"/>
    <property type="molecule type" value="Genomic_DNA"/>
</dbReference>
<name>A0A075UVD6_9PSEU</name>
<keyword evidence="1" id="KW-0472">Membrane</keyword>
<evidence type="ECO:0000313" key="2">
    <source>
        <dbReference type="EMBL" id="AIG74190.1"/>
    </source>
</evidence>
<dbReference type="HOGENOM" id="CLU_130918_1_0_11"/>
<accession>A0A075UVD6</accession>
<dbReference type="KEGG" id="aja:AJAP_06360"/>
<evidence type="ECO:0000256" key="1">
    <source>
        <dbReference type="SAM" id="Phobius"/>
    </source>
</evidence>
<proteinExistence type="predicted"/>
<dbReference type="Pfam" id="PF19939">
    <property type="entry name" value="DUF6401"/>
    <property type="match status" value="1"/>
</dbReference>